<dbReference type="STRING" id="521011.Mpal_2212"/>
<dbReference type="GO" id="GO:0000160">
    <property type="term" value="P:phosphorelay signal transduction system"/>
    <property type="evidence" value="ECO:0007669"/>
    <property type="project" value="InterPro"/>
</dbReference>
<dbReference type="Proteomes" id="UP000002457">
    <property type="component" value="Chromosome"/>
</dbReference>
<dbReference type="SMART" id="SM00448">
    <property type="entry name" value="REC"/>
    <property type="match status" value="1"/>
</dbReference>
<dbReference type="PANTHER" id="PTHR43228">
    <property type="entry name" value="TWO-COMPONENT RESPONSE REGULATOR"/>
    <property type="match status" value="1"/>
</dbReference>
<dbReference type="eggNOG" id="arCOG02392">
    <property type="taxonomic scope" value="Archaea"/>
</dbReference>
<dbReference type="KEGG" id="mpl:Mpal_2212"/>
<dbReference type="AlphaFoldDB" id="B8GE06"/>
<dbReference type="Pfam" id="PF00072">
    <property type="entry name" value="Response_reg"/>
    <property type="match status" value="1"/>
</dbReference>
<organism evidence="3 4">
    <name type="scientific">Methanosphaerula palustris (strain ATCC BAA-1556 / DSM 19958 / E1-9c)</name>
    <dbReference type="NCBI Taxonomy" id="521011"/>
    <lineage>
        <taxon>Archaea</taxon>
        <taxon>Methanobacteriati</taxon>
        <taxon>Methanobacteriota</taxon>
        <taxon>Stenosarchaea group</taxon>
        <taxon>Methanomicrobia</taxon>
        <taxon>Methanomicrobiales</taxon>
        <taxon>Methanoregulaceae</taxon>
        <taxon>Methanosphaerula</taxon>
    </lineage>
</organism>
<dbReference type="SUPFAM" id="SSF52172">
    <property type="entry name" value="CheY-like"/>
    <property type="match status" value="1"/>
</dbReference>
<reference evidence="3 4" key="1">
    <citation type="journal article" date="2015" name="Genome Announc.">
        <title>Complete Genome Sequence of Methanosphaerula palustris E1-9CT, a Hydrogenotrophic Methanogen Isolated from a Minerotrophic Fen Peatland.</title>
        <authorList>
            <person name="Cadillo-Quiroz H."/>
            <person name="Browne P."/>
            <person name="Kyrpides N."/>
            <person name="Woyke T."/>
            <person name="Goodwin L."/>
            <person name="Detter C."/>
            <person name="Yavitt J.B."/>
            <person name="Zinder S.H."/>
        </authorList>
    </citation>
    <scope>NUCLEOTIDE SEQUENCE [LARGE SCALE GENOMIC DNA]</scope>
    <source>
        <strain evidence="4">ATCC BAA-1556 / DSM 19958 / E1-9c</strain>
    </source>
</reference>
<dbReference type="PROSITE" id="PS50110">
    <property type="entry name" value="RESPONSE_REGULATORY"/>
    <property type="match status" value="1"/>
</dbReference>
<evidence type="ECO:0000313" key="4">
    <source>
        <dbReference type="Proteomes" id="UP000002457"/>
    </source>
</evidence>
<gene>
    <name evidence="3" type="ordered locus">Mpal_2212</name>
</gene>
<evidence type="ECO:0000256" key="1">
    <source>
        <dbReference type="PROSITE-ProRule" id="PRU00169"/>
    </source>
</evidence>
<dbReference type="InterPro" id="IPR011006">
    <property type="entry name" value="CheY-like_superfamily"/>
</dbReference>
<dbReference type="Gene3D" id="3.40.50.2300">
    <property type="match status" value="1"/>
</dbReference>
<feature type="modified residue" description="4-aspartylphosphate" evidence="1">
    <location>
        <position position="55"/>
    </location>
</feature>
<dbReference type="HOGENOM" id="CLU_000445_69_11_2"/>
<protein>
    <submittedName>
        <fullName evidence="3">Response regulator receiver protein</fullName>
    </submittedName>
</protein>
<accession>B8GE06</accession>
<proteinExistence type="predicted"/>
<name>B8GE06_METPE</name>
<dbReference type="PANTHER" id="PTHR43228:SF6">
    <property type="entry name" value="RESPONSE REGULATOR RECEIVER"/>
    <property type="match status" value="1"/>
</dbReference>
<dbReference type="CDD" id="cd17534">
    <property type="entry name" value="REC_DC-like"/>
    <property type="match status" value="1"/>
</dbReference>
<evidence type="ECO:0000313" key="3">
    <source>
        <dbReference type="EMBL" id="ACL17507.1"/>
    </source>
</evidence>
<keyword evidence="4" id="KW-1185">Reference proteome</keyword>
<dbReference type="OrthoDB" id="2830at2157"/>
<dbReference type="RefSeq" id="WP_012618826.1">
    <property type="nucleotide sequence ID" value="NC_011832.1"/>
</dbReference>
<dbReference type="InterPro" id="IPR052048">
    <property type="entry name" value="ST_Response_Regulator"/>
</dbReference>
<evidence type="ECO:0000259" key="2">
    <source>
        <dbReference type="PROSITE" id="PS50110"/>
    </source>
</evidence>
<dbReference type="GeneID" id="7270298"/>
<feature type="domain" description="Response regulatory" evidence="2">
    <location>
        <begin position="5"/>
        <end position="120"/>
    </location>
</feature>
<keyword evidence="1" id="KW-0597">Phosphoprotein</keyword>
<sequence length="122" mass="13751">MSNRCILIVEDDDIIARVIDWRLKKLGYQVCGRASTSVEAIDLVKDHKPDLVLMDINIRGDVDGIDTALMIKKEFTIPIIYITSHSEGPTLERAKESKPDGFIIKPFEDIDLRVAIELALKT</sequence>
<dbReference type="InterPro" id="IPR001789">
    <property type="entry name" value="Sig_transdc_resp-reg_receiver"/>
</dbReference>
<dbReference type="EMBL" id="CP001338">
    <property type="protein sequence ID" value="ACL17507.1"/>
    <property type="molecule type" value="Genomic_DNA"/>
</dbReference>